<comment type="caution">
    <text evidence="2">The sequence shown here is derived from an EMBL/GenBank/DDBJ whole genome shotgun (WGS) entry which is preliminary data.</text>
</comment>
<proteinExistence type="predicted"/>
<reference evidence="2" key="1">
    <citation type="submission" date="2021-01" db="EMBL/GenBank/DDBJ databases">
        <title>Microvirga sp.</title>
        <authorList>
            <person name="Kim M.K."/>
        </authorList>
    </citation>
    <scope>NUCLEOTIDE SEQUENCE</scope>
    <source>
        <strain evidence="2">5420S-16</strain>
    </source>
</reference>
<evidence type="ECO:0000313" key="2">
    <source>
        <dbReference type="EMBL" id="MBL0408451.1"/>
    </source>
</evidence>
<evidence type="ECO:0000256" key="1">
    <source>
        <dbReference type="SAM" id="MobiDB-lite"/>
    </source>
</evidence>
<gene>
    <name evidence="2" type="ORF">JKG68_31795</name>
</gene>
<dbReference type="RefSeq" id="WP_202066371.1">
    <property type="nucleotide sequence ID" value="NZ_JAEQMY010000224.1"/>
</dbReference>
<feature type="region of interest" description="Disordered" evidence="1">
    <location>
        <begin position="48"/>
        <end position="86"/>
    </location>
</feature>
<name>A0A937D2R5_9HYPH</name>
<sequence>MIKVKALRSFNATPQGGLVEVGDVLEVTEVRAGELVHLGLAQLVKAEKAAPAPQNKMAPEPENKGTAPETTAAAVTQAKRGTRKGK</sequence>
<dbReference type="EMBL" id="JAEQMY010000224">
    <property type="protein sequence ID" value="MBL0408451.1"/>
    <property type="molecule type" value="Genomic_DNA"/>
</dbReference>
<accession>A0A937D2R5</accession>
<dbReference type="AlphaFoldDB" id="A0A937D2R5"/>
<evidence type="ECO:0000313" key="3">
    <source>
        <dbReference type="Proteomes" id="UP000605848"/>
    </source>
</evidence>
<keyword evidence="3" id="KW-1185">Reference proteome</keyword>
<organism evidence="2 3">
    <name type="scientific">Microvirga aerilata</name>
    <dbReference type="NCBI Taxonomy" id="670292"/>
    <lineage>
        <taxon>Bacteria</taxon>
        <taxon>Pseudomonadati</taxon>
        <taxon>Pseudomonadota</taxon>
        <taxon>Alphaproteobacteria</taxon>
        <taxon>Hyphomicrobiales</taxon>
        <taxon>Methylobacteriaceae</taxon>
        <taxon>Microvirga</taxon>
    </lineage>
</organism>
<protein>
    <submittedName>
        <fullName evidence="2">Uncharacterized protein</fullName>
    </submittedName>
</protein>
<dbReference type="Proteomes" id="UP000605848">
    <property type="component" value="Unassembled WGS sequence"/>
</dbReference>